<keyword evidence="1" id="KW-0004">4Fe-4S</keyword>
<dbReference type="AlphaFoldDB" id="A0A3B0CKM3"/>
<keyword evidence="3" id="KW-0560">Oxidoreductase</keyword>
<keyword evidence="2" id="KW-0479">Metal-binding</keyword>
<dbReference type="Gene3D" id="2.60.120.260">
    <property type="entry name" value="Galactose-binding domain-like"/>
    <property type="match status" value="1"/>
</dbReference>
<keyword evidence="4" id="KW-0408">Iron</keyword>
<dbReference type="EMBL" id="RBAH01000005">
    <property type="protein sequence ID" value="RKN85381.1"/>
    <property type="molecule type" value="Genomic_DNA"/>
</dbReference>
<sequence>MASDKKRQRIQTQLLVAGGGMSGVAAALAASRNGIRTVLVQDRPVLGGNASSEIRMNVSGSSVRGRALETESRESGIVEEIMLECAVRNPQRCANMLDLILYEKCREEPNLTLMLNACVVGVRMDGSRIVSALVNRESTEHFFDIEAELFADCTGDGRLGFEVGAQYTTGREAASEYGESFASDDRDVYRLGSSLLFTTKDMGRPMPFVPPKWIRRFTEEDLRFRSHPTWEYGYWWVEYGGMRDTIKDNESIRDELLAIMLGVWDHIKNSGFHPESENWALDWFGFVPGKRESRRFIGQHMLRQSDLEQAVDFPDTVAYGGWSMDIHHPGGIEATKEKPNIHPYTPYMYGIPLRSLVSTNIANLLFAGRNISATHVAFSSTRVMATCALMGEALGTYAALAIREGKPENGWRDEELVGKVQQQLIRQGVFLPGKQPTDRNLAAEATIAASSEQEGGSASQIVDGHTRSVHGLRGVRPDLAVPGTHRWMSDPADKAPWLELRWERPIDLSRIVIVLDTGLHRHLALTHSDAHHAKMEWGPQPETLKAFDLLASCSGRLERVASVKDNYQRQLEFAVDLRGVDLLRLEVVATNGLDHARIMEIRCE</sequence>
<evidence type="ECO:0000313" key="7">
    <source>
        <dbReference type="Proteomes" id="UP000282311"/>
    </source>
</evidence>
<dbReference type="SUPFAM" id="SSF51905">
    <property type="entry name" value="FAD/NAD(P)-binding domain"/>
    <property type="match status" value="1"/>
</dbReference>
<dbReference type="OrthoDB" id="9759982at2"/>
<dbReference type="GO" id="GO:0046872">
    <property type="term" value="F:metal ion binding"/>
    <property type="evidence" value="ECO:0007669"/>
    <property type="project" value="UniProtKB-KW"/>
</dbReference>
<reference evidence="6 7" key="1">
    <citation type="journal article" date="2007" name="Int. J. Syst. Evol. Microbiol.">
        <title>Paenibacillus ginsengarvi sp. nov., isolated from soil from ginseng cultivation.</title>
        <authorList>
            <person name="Yoon M.H."/>
            <person name="Ten L.N."/>
            <person name="Im W.T."/>
        </authorList>
    </citation>
    <scope>NUCLEOTIDE SEQUENCE [LARGE SCALE GENOMIC DNA]</scope>
    <source>
        <strain evidence="6 7">KCTC 13059</strain>
    </source>
</reference>
<dbReference type="InterPro" id="IPR036188">
    <property type="entry name" value="FAD/NAD-bd_sf"/>
</dbReference>
<evidence type="ECO:0000313" key="6">
    <source>
        <dbReference type="EMBL" id="RKN85381.1"/>
    </source>
</evidence>
<dbReference type="Proteomes" id="UP000282311">
    <property type="component" value="Unassembled WGS sequence"/>
</dbReference>
<dbReference type="GO" id="GO:0016491">
    <property type="term" value="F:oxidoreductase activity"/>
    <property type="evidence" value="ECO:0007669"/>
    <property type="project" value="UniProtKB-KW"/>
</dbReference>
<name>A0A3B0CKM3_9BACL</name>
<evidence type="ECO:0000256" key="1">
    <source>
        <dbReference type="ARBA" id="ARBA00022485"/>
    </source>
</evidence>
<proteinExistence type="predicted"/>
<gene>
    <name evidence="6" type="ORF">D7M11_08750</name>
</gene>
<dbReference type="PANTHER" id="PTHR43498">
    <property type="entry name" value="FERREDOXIN:COB-COM HETERODISULFIDE REDUCTASE SUBUNIT A"/>
    <property type="match status" value="1"/>
</dbReference>
<dbReference type="Gene3D" id="3.50.50.60">
    <property type="entry name" value="FAD/NAD(P)-binding domain"/>
    <property type="match status" value="1"/>
</dbReference>
<comment type="caution">
    <text evidence="6">The sequence shown here is derived from an EMBL/GenBank/DDBJ whole genome shotgun (WGS) entry which is preliminary data.</text>
</comment>
<dbReference type="PANTHER" id="PTHR43498:SF1">
    <property type="entry name" value="COB--COM HETERODISULFIDE REDUCTASE IRON-SULFUR SUBUNIT A"/>
    <property type="match status" value="1"/>
</dbReference>
<dbReference type="Pfam" id="PF12831">
    <property type="entry name" value="FAD_oxidored"/>
    <property type="match status" value="1"/>
</dbReference>
<dbReference type="InterPro" id="IPR039650">
    <property type="entry name" value="HdrA-like"/>
</dbReference>
<keyword evidence="5" id="KW-0411">Iron-sulfur</keyword>
<evidence type="ECO:0000256" key="3">
    <source>
        <dbReference type="ARBA" id="ARBA00023002"/>
    </source>
</evidence>
<organism evidence="6 7">
    <name type="scientific">Paenibacillus ginsengarvi</name>
    <dbReference type="NCBI Taxonomy" id="400777"/>
    <lineage>
        <taxon>Bacteria</taxon>
        <taxon>Bacillati</taxon>
        <taxon>Bacillota</taxon>
        <taxon>Bacilli</taxon>
        <taxon>Bacillales</taxon>
        <taxon>Paenibacillaceae</taxon>
        <taxon>Paenibacillus</taxon>
    </lineage>
</organism>
<evidence type="ECO:0000256" key="5">
    <source>
        <dbReference type="ARBA" id="ARBA00023014"/>
    </source>
</evidence>
<dbReference type="GO" id="GO:0051539">
    <property type="term" value="F:4 iron, 4 sulfur cluster binding"/>
    <property type="evidence" value="ECO:0007669"/>
    <property type="project" value="UniProtKB-KW"/>
</dbReference>
<evidence type="ECO:0000256" key="2">
    <source>
        <dbReference type="ARBA" id="ARBA00022723"/>
    </source>
</evidence>
<evidence type="ECO:0000256" key="4">
    <source>
        <dbReference type="ARBA" id="ARBA00023004"/>
    </source>
</evidence>
<keyword evidence="7" id="KW-1185">Reference proteome</keyword>
<accession>A0A3B0CKM3</accession>
<protein>
    <submittedName>
        <fullName evidence="6">FAD-dependent oxidoreductase</fullName>
    </submittedName>
</protein>